<dbReference type="EMBL" id="LRPY01000099">
    <property type="protein sequence ID" value="KXA22132.1"/>
    <property type="molecule type" value="Genomic_DNA"/>
</dbReference>
<accession>A0A133P0S2</accession>
<reference evidence="2" key="1">
    <citation type="submission" date="2016-01" db="EMBL/GenBank/DDBJ databases">
        <authorList>
            <person name="Mitreva M."/>
            <person name="Pepin K.H."/>
            <person name="Mihindukulasuriya K.A."/>
            <person name="Fulton R."/>
            <person name="Fronick C."/>
            <person name="O'Laughlin M."/>
            <person name="Miner T."/>
            <person name="Herter B."/>
            <person name="Rosa B.A."/>
            <person name="Cordes M."/>
            <person name="Tomlinson C."/>
            <person name="Wollam A."/>
            <person name="Palsikar V.B."/>
            <person name="Mardis E.R."/>
            <person name="Wilson R.K."/>
        </authorList>
    </citation>
    <scope>NUCLEOTIDE SEQUENCE [LARGE SCALE GENOMIC DNA]</scope>
    <source>
        <strain evidence="2">MJR7757B</strain>
    </source>
</reference>
<name>A0A133P0S2_FUSNU</name>
<gene>
    <name evidence="1" type="ORF">HMPREF3221_01012</name>
</gene>
<dbReference type="Proteomes" id="UP000070401">
    <property type="component" value="Unassembled WGS sequence"/>
</dbReference>
<dbReference type="PATRIC" id="fig|851.8.peg.1016"/>
<comment type="caution">
    <text evidence="1">The sequence shown here is derived from an EMBL/GenBank/DDBJ whole genome shotgun (WGS) entry which is preliminary data.</text>
</comment>
<dbReference type="RefSeq" id="WP_060798336.1">
    <property type="nucleotide sequence ID" value="NZ_CABFLE010000011.1"/>
</dbReference>
<sequence length="96" mass="11478">MSKKKRNKKAKEKKQNQGMSIKEYFESRTGYLMTDYIAQHFINSINKYGEDLFEQGLKTTLNKNDIMPFRTQVDFIKYLYGVLRNLNTVEDWVKVK</sequence>
<evidence type="ECO:0000313" key="2">
    <source>
        <dbReference type="Proteomes" id="UP000070401"/>
    </source>
</evidence>
<protein>
    <submittedName>
        <fullName evidence="1">Uncharacterized protein</fullName>
    </submittedName>
</protein>
<keyword evidence="2" id="KW-1185">Reference proteome</keyword>
<dbReference type="AlphaFoldDB" id="A0A133P0S2"/>
<organism evidence="1 2">
    <name type="scientific">Fusobacterium nucleatum</name>
    <dbReference type="NCBI Taxonomy" id="851"/>
    <lineage>
        <taxon>Bacteria</taxon>
        <taxon>Fusobacteriati</taxon>
        <taxon>Fusobacteriota</taxon>
        <taxon>Fusobacteriia</taxon>
        <taxon>Fusobacteriales</taxon>
        <taxon>Fusobacteriaceae</taxon>
        <taxon>Fusobacterium</taxon>
    </lineage>
</organism>
<proteinExistence type="predicted"/>
<evidence type="ECO:0000313" key="1">
    <source>
        <dbReference type="EMBL" id="KXA22132.1"/>
    </source>
</evidence>